<dbReference type="InterPro" id="IPR030381">
    <property type="entry name" value="G_DYNAMIN_dom"/>
</dbReference>
<dbReference type="PRINTS" id="PR00195">
    <property type="entry name" value="DYNAMIN"/>
</dbReference>
<feature type="compositionally biased region" description="Basic and acidic residues" evidence="3">
    <location>
        <begin position="763"/>
        <end position="773"/>
    </location>
</feature>
<name>A0A9P4NQT1_9PEZI</name>
<dbReference type="PROSITE" id="PS51388">
    <property type="entry name" value="GED"/>
    <property type="match status" value="1"/>
</dbReference>
<dbReference type="GO" id="GO:0000266">
    <property type="term" value="P:mitochondrial fission"/>
    <property type="evidence" value="ECO:0007669"/>
    <property type="project" value="TreeGrafter"/>
</dbReference>
<dbReference type="InterPro" id="IPR001401">
    <property type="entry name" value="Dynamin_GTPase"/>
</dbReference>
<evidence type="ECO:0008006" key="8">
    <source>
        <dbReference type="Google" id="ProtNLM"/>
    </source>
</evidence>
<evidence type="ECO:0000256" key="3">
    <source>
        <dbReference type="SAM" id="MobiDB-lite"/>
    </source>
</evidence>
<organism evidence="6 7">
    <name type="scientific">Tothia fuscella</name>
    <dbReference type="NCBI Taxonomy" id="1048955"/>
    <lineage>
        <taxon>Eukaryota</taxon>
        <taxon>Fungi</taxon>
        <taxon>Dikarya</taxon>
        <taxon>Ascomycota</taxon>
        <taxon>Pezizomycotina</taxon>
        <taxon>Dothideomycetes</taxon>
        <taxon>Pleosporomycetidae</taxon>
        <taxon>Venturiales</taxon>
        <taxon>Cylindrosympodiaceae</taxon>
        <taxon>Tothia</taxon>
    </lineage>
</organism>
<dbReference type="GO" id="GO:0006897">
    <property type="term" value="P:endocytosis"/>
    <property type="evidence" value="ECO:0007669"/>
    <property type="project" value="TreeGrafter"/>
</dbReference>
<feature type="region of interest" description="Disordered" evidence="3">
    <location>
        <begin position="694"/>
        <end position="855"/>
    </location>
</feature>
<proteinExistence type="predicted"/>
<feature type="compositionally biased region" description="Basic and acidic residues" evidence="3">
    <location>
        <begin position="833"/>
        <end position="842"/>
    </location>
</feature>
<feature type="compositionally biased region" description="Polar residues" evidence="3">
    <location>
        <begin position="774"/>
        <end position="788"/>
    </location>
</feature>
<sequence>MSTPAESPKQGMNGIVDSLDFGDEQKSLLDELDKLREFGVDKYVELPQLVVVGDQSSGKSSVLEAITELPFPTSSIRCTRFATQIKLRHSAESTLKMSIIPDSKRTPQERQRLAQFPNTFPPATPFADIMDLATRTICPENNSSFCSRDIFSIEMSGPNKPHLTIVDLPGLIQAANNHQTQADVDAIRNLAYSYMQNQRTIILAIVSAASDLELQPVLAREARQFDPLGARTLGIITKPDKTETTEREAQFLELARNQNINYKLGWHVLRNRAPHEKNATSEERKRTEKEFFAPPSNWSSLGADHLGIETLRTKLSKELVKHVMHEMPKVQQEIRSKLEETKKALEKLGNRKDTPEEMRDELRELCEKSQALTRSAMEGQYVDLYGPAFFHSTSHDTAEAIRKLRARIVLQNERFAEEMASVGHLVEIEEPAQQHDPKSPGAPPPPPVERNTNHPMRMSRSDFIRHHVEPLLNASPGLELRMDRNPLLVYTLFRSYSENWPIIASRHVEEIQAICRDFLDEIISFAWPEDMRDRAWSAFVEDKLEERIQSAYKEAGHLFKDRTRAAKPYDPEHTQRVMERIAERNRRQATAGAFTSEFAPDAFLEKMLVYYELTRKTFISNVIVQVVERHLVDELDRVFAVTRVVDMDDAAIIEIASEDEYSRQQRLELKATRRTLESGERICRKYMARRDLKLDGLPSVTKPASATSSRPQPGRRRDQNRTAVPSSQPLVQAPPQPTFAEEAARASQFDLDSHTNRPASRQTVERSDSRATTHETQSQAQAAPSQNYDPYAGDRRSSSRYAAVPDYGRYDPNAVESSPAPNMPPRNPPIPPKRPEAEEDHRSKRGGLFGGIRKG</sequence>
<evidence type="ECO:0000313" key="7">
    <source>
        <dbReference type="Proteomes" id="UP000800235"/>
    </source>
</evidence>
<dbReference type="GO" id="GO:0008017">
    <property type="term" value="F:microtubule binding"/>
    <property type="evidence" value="ECO:0007669"/>
    <property type="project" value="TreeGrafter"/>
</dbReference>
<dbReference type="InterPro" id="IPR000375">
    <property type="entry name" value="Dynamin_stalk"/>
</dbReference>
<dbReference type="InterPro" id="IPR045063">
    <property type="entry name" value="Dynamin_N"/>
</dbReference>
<feature type="region of interest" description="Disordered" evidence="3">
    <location>
        <begin position="431"/>
        <end position="455"/>
    </location>
</feature>
<dbReference type="GO" id="GO:0003924">
    <property type="term" value="F:GTPase activity"/>
    <property type="evidence" value="ECO:0007669"/>
    <property type="project" value="InterPro"/>
</dbReference>
<dbReference type="GO" id="GO:0005874">
    <property type="term" value="C:microtubule"/>
    <property type="evidence" value="ECO:0007669"/>
    <property type="project" value="TreeGrafter"/>
</dbReference>
<evidence type="ECO:0000259" key="4">
    <source>
        <dbReference type="PROSITE" id="PS51388"/>
    </source>
</evidence>
<keyword evidence="1" id="KW-0547">Nucleotide-binding</keyword>
<dbReference type="GO" id="GO:0005525">
    <property type="term" value="F:GTP binding"/>
    <property type="evidence" value="ECO:0007669"/>
    <property type="project" value="InterPro"/>
</dbReference>
<dbReference type="GO" id="GO:0016020">
    <property type="term" value="C:membrane"/>
    <property type="evidence" value="ECO:0007669"/>
    <property type="project" value="TreeGrafter"/>
</dbReference>
<dbReference type="PANTHER" id="PTHR11566:SF66">
    <property type="entry name" value="INTERFERON-INDUCED GTP-BINDING PROTEIN MX"/>
    <property type="match status" value="1"/>
</dbReference>
<feature type="domain" description="GED" evidence="4">
    <location>
        <begin position="600"/>
        <end position="691"/>
    </location>
</feature>
<dbReference type="Pfam" id="PF01031">
    <property type="entry name" value="Dynamin_M"/>
    <property type="match status" value="1"/>
</dbReference>
<dbReference type="GO" id="GO:0048312">
    <property type="term" value="P:intracellular distribution of mitochondria"/>
    <property type="evidence" value="ECO:0007669"/>
    <property type="project" value="TreeGrafter"/>
</dbReference>
<dbReference type="Proteomes" id="UP000800235">
    <property type="component" value="Unassembled WGS sequence"/>
</dbReference>
<feature type="compositionally biased region" description="Polar residues" evidence="3">
    <location>
        <begin position="721"/>
        <end position="730"/>
    </location>
</feature>
<feature type="domain" description="Dynamin-type G" evidence="5">
    <location>
        <begin position="43"/>
        <end position="328"/>
    </location>
</feature>
<dbReference type="SMART" id="SM00053">
    <property type="entry name" value="DYNc"/>
    <property type="match status" value="1"/>
</dbReference>
<evidence type="ECO:0000256" key="1">
    <source>
        <dbReference type="ARBA" id="ARBA00022741"/>
    </source>
</evidence>
<dbReference type="SUPFAM" id="SSF52540">
    <property type="entry name" value="P-loop containing nucleoside triphosphate hydrolases"/>
    <property type="match status" value="1"/>
</dbReference>
<reference evidence="6" key="1">
    <citation type="journal article" date="2020" name="Stud. Mycol.">
        <title>101 Dothideomycetes genomes: a test case for predicting lifestyles and emergence of pathogens.</title>
        <authorList>
            <person name="Haridas S."/>
            <person name="Albert R."/>
            <person name="Binder M."/>
            <person name="Bloem J."/>
            <person name="Labutti K."/>
            <person name="Salamov A."/>
            <person name="Andreopoulos B."/>
            <person name="Baker S."/>
            <person name="Barry K."/>
            <person name="Bills G."/>
            <person name="Bluhm B."/>
            <person name="Cannon C."/>
            <person name="Castanera R."/>
            <person name="Culley D."/>
            <person name="Daum C."/>
            <person name="Ezra D."/>
            <person name="Gonzalez J."/>
            <person name="Henrissat B."/>
            <person name="Kuo A."/>
            <person name="Liang C."/>
            <person name="Lipzen A."/>
            <person name="Lutzoni F."/>
            <person name="Magnuson J."/>
            <person name="Mondo S."/>
            <person name="Nolan M."/>
            <person name="Ohm R."/>
            <person name="Pangilinan J."/>
            <person name="Park H.-J."/>
            <person name="Ramirez L."/>
            <person name="Alfaro M."/>
            <person name="Sun H."/>
            <person name="Tritt A."/>
            <person name="Yoshinaga Y."/>
            <person name="Zwiers L.-H."/>
            <person name="Turgeon B."/>
            <person name="Goodwin S."/>
            <person name="Spatafora J."/>
            <person name="Crous P."/>
            <person name="Grigoriev I."/>
        </authorList>
    </citation>
    <scope>NUCLEOTIDE SEQUENCE</scope>
    <source>
        <strain evidence="6">CBS 130266</strain>
    </source>
</reference>
<dbReference type="PANTHER" id="PTHR11566">
    <property type="entry name" value="DYNAMIN"/>
    <property type="match status" value="1"/>
</dbReference>
<dbReference type="EMBL" id="MU007044">
    <property type="protein sequence ID" value="KAF2429753.1"/>
    <property type="molecule type" value="Genomic_DNA"/>
</dbReference>
<dbReference type="InterPro" id="IPR022812">
    <property type="entry name" value="Dynamin"/>
</dbReference>
<accession>A0A9P4NQT1</accession>
<dbReference type="PROSITE" id="PS51718">
    <property type="entry name" value="G_DYNAMIN_2"/>
    <property type="match status" value="1"/>
</dbReference>
<feature type="compositionally biased region" description="Pro residues" evidence="3">
    <location>
        <begin position="821"/>
        <end position="832"/>
    </location>
</feature>
<protein>
    <recommendedName>
        <fullName evidence="8">Dynamin family protein</fullName>
    </recommendedName>
</protein>
<dbReference type="InterPro" id="IPR020850">
    <property type="entry name" value="GED_dom"/>
</dbReference>
<dbReference type="OrthoDB" id="415706at2759"/>
<dbReference type="FunFam" id="3.40.50.300:FF:001425">
    <property type="entry name" value="Dynamin GTPase, putative"/>
    <property type="match status" value="1"/>
</dbReference>
<comment type="caution">
    <text evidence="6">The sequence shown here is derived from an EMBL/GenBank/DDBJ whole genome shotgun (WGS) entry which is preliminary data.</text>
</comment>
<dbReference type="GO" id="GO:0016559">
    <property type="term" value="P:peroxisome fission"/>
    <property type="evidence" value="ECO:0007669"/>
    <property type="project" value="TreeGrafter"/>
</dbReference>
<dbReference type="GO" id="GO:0005739">
    <property type="term" value="C:mitochondrion"/>
    <property type="evidence" value="ECO:0007669"/>
    <property type="project" value="TreeGrafter"/>
</dbReference>
<dbReference type="AlphaFoldDB" id="A0A9P4NQT1"/>
<gene>
    <name evidence="6" type="ORF">EJ08DRAFT_650206</name>
</gene>
<dbReference type="InterPro" id="IPR027417">
    <property type="entry name" value="P-loop_NTPase"/>
</dbReference>
<dbReference type="CDD" id="cd08771">
    <property type="entry name" value="DLP_1"/>
    <property type="match status" value="1"/>
</dbReference>
<keyword evidence="2" id="KW-0342">GTP-binding</keyword>
<dbReference type="Gene3D" id="3.40.50.300">
    <property type="entry name" value="P-loop containing nucleotide triphosphate hydrolases"/>
    <property type="match status" value="1"/>
</dbReference>
<dbReference type="Pfam" id="PF00350">
    <property type="entry name" value="Dynamin_N"/>
    <property type="match status" value="1"/>
</dbReference>
<evidence type="ECO:0000259" key="5">
    <source>
        <dbReference type="PROSITE" id="PS51718"/>
    </source>
</evidence>
<feature type="compositionally biased region" description="Polar residues" evidence="3">
    <location>
        <begin position="702"/>
        <end position="711"/>
    </location>
</feature>
<keyword evidence="7" id="KW-1185">Reference proteome</keyword>
<evidence type="ECO:0000256" key="2">
    <source>
        <dbReference type="ARBA" id="ARBA00023134"/>
    </source>
</evidence>
<evidence type="ECO:0000313" key="6">
    <source>
        <dbReference type="EMBL" id="KAF2429753.1"/>
    </source>
</evidence>